<comment type="caution">
    <text evidence="6">The sequence shown here is derived from an EMBL/GenBank/DDBJ whole genome shotgun (WGS) entry which is preliminary data.</text>
</comment>
<comment type="similarity">
    <text evidence="1">Belongs to the strictosidine synthase family.</text>
</comment>
<dbReference type="GO" id="GO:0016787">
    <property type="term" value="F:hydrolase activity"/>
    <property type="evidence" value="ECO:0007669"/>
    <property type="project" value="TreeGrafter"/>
</dbReference>
<dbReference type="InterPro" id="IPR018119">
    <property type="entry name" value="Strictosidine_synth_cons-reg"/>
</dbReference>
<reference evidence="6 7" key="1">
    <citation type="journal article" date="2021" name="Sci. Rep.">
        <title>The genome of the diatom Chaetoceros tenuissimus carries an ancient integrated fragment of an extant virus.</title>
        <authorList>
            <person name="Hongo Y."/>
            <person name="Kimura K."/>
            <person name="Takaki Y."/>
            <person name="Yoshida Y."/>
            <person name="Baba S."/>
            <person name="Kobayashi G."/>
            <person name="Nagasaki K."/>
            <person name="Hano T."/>
            <person name="Tomaru Y."/>
        </authorList>
    </citation>
    <scope>NUCLEOTIDE SEQUENCE [LARGE SCALE GENOMIC DNA]</scope>
    <source>
        <strain evidence="6 7">NIES-3715</strain>
    </source>
</reference>
<evidence type="ECO:0000256" key="1">
    <source>
        <dbReference type="ARBA" id="ARBA00009191"/>
    </source>
</evidence>
<evidence type="ECO:0000259" key="5">
    <source>
        <dbReference type="Pfam" id="PF03088"/>
    </source>
</evidence>
<dbReference type="PANTHER" id="PTHR10426:SF88">
    <property type="entry name" value="ADIPOCYTE PLASMA MEMBRANE-ASSOCIATED PROTEIN HEMOMUCIN-RELATED"/>
    <property type="match status" value="1"/>
</dbReference>
<keyword evidence="7" id="KW-1185">Reference proteome</keyword>
<evidence type="ECO:0000256" key="4">
    <source>
        <dbReference type="SAM" id="MobiDB-lite"/>
    </source>
</evidence>
<organism evidence="6 7">
    <name type="scientific">Chaetoceros tenuissimus</name>
    <dbReference type="NCBI Taxonomy" id="426638"/>
    <lineage>
        <taxon>Eukaryota</taxon>
        <taxon>Sar</taxon>
        <taxon>Stramenopiles</taxon>
        <taxon>Ochrophyta</taxon>
        <taxon>Bacillariophyta</taxon>
        <taxon>Coscinodiscophyceae</taxon>
        <taxon>Chaetocerotophycidae</taxon>
        <taxon>Chaetocerotales</taxon>
        <taxon>Chaetocerotaceae</taxon>
        <taxon>Chaetoceros</taxon>
    </lineage>
</organism>
<feature type="domain" description="Strictosidine synthase conserved region" evidence="5">
    <location>
        <begin position="208"/>
        <end position="278"/>
    </location>
</feature>
<keyword evidence="2" id="KW-0597">Phosphoprotein</keyword>
<dbReference type="InterPro" id="IPR011042">
    <property type="entry name" value="6-blade_b-propeller_TolB-like"/>
</dbReference>
<accession>A0AAD3CIP1</accession>
<dbReference type="AlphaFoldDB" id="A0AAD3CIP1"/>
<dbReference type="Gene3D" id="2.120.10.30">
    <property type="entry name" value="TolB, C-terminal domain"/>
    <property type="match status" value="1"/>
</dbReference>
<keyword evidence="3" id="KW-0325">Glycoprotein</keyword>
<dbReference type="PANTHER" id="PTHR10426">
    <property type="entry name" value="STRICTOSIDINE SYNTHASE-RELATED"/>
    <property type="match status" value="1"/>
</dbReference>
<proteinExistence type="inferred from homology"/>
<protein>
    <recommendedName>
        <fullName evidence="5">Strictosidine synthase conserved region domain-containing protein</fullName>
    </recommendedName>
</protein>
<dbReference type="Proteomes" id="UP001054902">
    <property type="component" value="Unassembled WGS sequence"/>
</dbReference>
<name>A0AAD3CIP1_9STRA</name>
<feature type="region of interest" description="Disordered" evidence="4">
    <location>
        <begin position="113"/>
        <end position="133"/>
    </location>
</feature>
<sequence>MLNIALKFFIYAVAVLAIYIKYRLTSAGVSPVSSPLPELPNFPTKDLVVNITGKVEKLHVHDLVGPECIIPTIHKGKELLFVSLADGRIARVTQSEDGTTSVSTLTRTGSIPIEDTQTCKGDPHDSYNSEQQCGRPLGMYLTRRSRIDPDFTNDEQDEDVLLVADAYQGLLMVDAIYEESKTISRVKTLATRSGNDDPDYSFHLLNAVLEKNGIVYFTETSKAFQRRRIFHAVFDGKPTGRLMKYSKDDGVQVLAENIYMANGLTFSHDEKSLIIVSGIQLLKYSLEEEAMSPEPFVNVIPGTGDNIEHFDSTPSGRKINCYWLGLGSKFAKPKSLLKLVSEKPMLKSILCALVPYKTIVELIPKLSALLVLDEDGNIIEVYQDVSNTAVWLSEGRVLGDYIYLGSWYNPFLARFKKAALA</sequence>
<evidence type="ECO:0000313" key="6">
    <source>
        <dbReference type="EMBL" id="GFH46583.1"/>
    </source>
</evidence>
<dbReference type="SUPFAM" id="SSF63829">
    <property type="entry name" value="Calcium-dependent phosphotriesterase"/>
    <property type="match status" value="1"/>
</dbReference>
<evidence type="ECO:0000256" key="3">
    <source>
        <dbReference type="ARBA" id="ARBA00023180"/>
    </source>
</evidence>
<evidence type="ECO:0000313" key="7">
    <source>
        <dbReference type="Proteomes" id="UP001054902"/>
    </source>
</evidence>
<dbReference type="EMBL" id="BLLK01000022">
    <property type="protein sequence ID" value="GFH46583.1"/>
    <property type="molecule type" value="Genomic_DNA"/>
</dbReference>
<dbReference type="Pfam" id="PF03088">
    <property type="entry name" value="Str_synth"/>
    <property type="match status" value="1"/>
</dbReference>
<dbReference type="GO" id="GO:0012505">
    <property type="term" value="C:endomembrane system"/>
    <property type="evidence" value="ECO:0007669"/>
    <property type="project" value="TreeGrafter"/>
</dbReference>
<evidence type="ECO:0000256" key="2">
    <source>
        <dbReference type="ARBA" id="ARBA00022553"/>
    </source>
</evidence>
<gene>
    <name evidence="6" type="ORF">CTEN210_03057</name>
</gene>